<dbReference type="Gene3D" id="1.10.10.10">
    <property type="entry name" value="Winged helix-like DNA-binding domain superfamily/Winged helix DNA-binding domain"/>
    <property type="match status" value="1"/>
</dbReference>
<comment type="subcellular location">
    <subcellularLocation>
        <location evidence="2">Nucleus</location>
    </subcellularLocation>
</comment>
<dbReference type="EMBL" id="LN679101">
    <property type="protein sequence ID" value="CEL55727.1"/>
    <property type="molecule type" value="Genomic_DNA"/>
</dbReference>
<keyword evidence="2" id="KW-0539">Nucleus</keyword>
<sequence>MGVSLLCAYHNSQGVKRWTVALTSSSKHNSTTTHINLLNKVKKESSEPSTLARDYRALPTYHTFRMLMYPMEPASVSRDAISDVRVAPEVSDQPLVNSIDVDNSLSPSGSREVLRSTSTIGFAHADIKSSKHSQPEMDPELAGLDALEDGRPGERPAYPFTTLIRYAIKGSPNRRLLLEDIYHTIQAKLFYSRQEKITYSP</sequence>
<evidence type="ECO:0000256" key="1">
    <source>
        <dbReference type="ARBA" id="ARBA00023125"/>
    </source>
</evidence>
<feature type="domain" description="Fork-head" evidence="3">
    <location>
        <begin position="155"/>
        <end position="201"/>
    </location>
</feature>
<evidence type="ECO:0000313" key="4">
    <source>
        <dbReference type="EMBL" id="CEL55727.1"/>
    </source>
</evidence>
<protein>
    <recommendedName>
        <fullName evidence="3">Fork-head domain-containing protein</fullName>
    </recommendedName>
</protein>
<dbReference type="InterPro" id="IPR001766">
    <property type="entry name" value="Fork_head_dom"/>
</dbReference>
<dbReference type="InterPro" id="IPR036388">
    <property type="entry name" value="WH-like_DNA-bd_sf"/>
</dbReference>
<dbReference type="GO" id="GO:0005634">
    <property type="term" value="C:nucleus"/>
    <property type="evidence" value="ECO:0007669"/>
    <property type="project" value="UniProtKB-SubCell"/>
</dbReference>
<dbReference type="AlphaFoldDB" id="A0A0B7FHT3"/>
<dbReference type="Proteomes" id="UP000059188">
    <property type="component" value="Unassembled WGS sequence"/>
</dbReference>
<keyword evidence="5" id="KW-1185">Reference proteome</keyword>
<evidence type="ECO:0000313" key="5">
    <source>
        <dbReference type="Proteomes" id="UP000059188"/>
    </source>
</evidence>
<feature type="DNA-binding region" description="Fork-head" evidence="2">
    <location>
        <begin position="155"/>
        <end position="201"/>
    </location>
</feature>
<dbReference type="GO" id="GO:0003700">
    <property type="term" value="F:DNA-binding transcription factor activity"/>
    <property type="evidence" value="ECO:0007669"/>
    <property type="project" value="InterPro"/>
</dbReference>
<evidence type="ECO:0000256" key="2">
    <source>
        <dbReference type="PROSITE-ProRule" id="PRU00089"/>
    </source>
</evidence>
<dbReference type="Pfam" id="PF00250">
    <property type="entry name" value="Forkhead"/>
    <property type="match status" value="1"/>
</dbReference>
<organism evidence="4 5">
    <name type="scientific">Thanatephorus cucumeris (strain AG1-IB / isolate 7/3/14)</name>
    <name type="common">Lettuce bottom rot fungus</name>
    <name type="synonym">Rhizoctonia solani</name>
    <dbReference type="NCBI Taxonomy" id="1108050"/>
    <lineage>
        <taxon>Eukaryota</taxon>
        <taxon>Fungi</taxon>
        <taxon>Dikarya</taxon>
        <taxon>Basidiomycota</taxon>
        <taxon>Agaricomycotina</taxon>
        <taxon>Agaricomycetes</taxon>
        <taxon>Cantharellales</taxon>
        <taxon>Ceratobasidiaceae</taxon>
        <taxon>Rhizoctonia</taxon>
        <taxon>Rhizoctonia solani AG-1</taxon>
    </lineage>
</organism>
<dbReference type="InterPro" id="IPR036390">
    <property type="entry name" value="WH_DNA-bd_sf"/>
</dbReference>
<name>A0A0B7FHT3_THACB</name>
<accession>A0A0B7FHT3</accession>
<dbReference type="GO" id="GO:0043565">
    <property type="term" value="F:sequence-specific DNA binding"/>
    <property type="evidence" value="ECO:0007669"/>
    <property type="project" value="InterPro"/>
</dbReference>
<dbReference type="PROSITE" id="PS50039">
    <property type="entry name" value="FORK_HEAD_3"/>
    <property type="match status" value="1"/>
</dbReference>
<keyword evidence="1 2" id="KW-0238">DNA-binding</keyword>
<reference evidence="4 5" key="1">
    <citation type="submission" date="2014-11" db="EMBL/GenBank/DDBJ databases">
        <authorList>
            <person name="Wibberg Daniel"/>
        </authorList>
    </citation>
    <scope>NUCLEOTIDE SEQUENCE [LARGE SCALE GENOMIC DNA]</scope>
    <source>
        <strain evidence="4">Rhizoctonia solani AG1-IB 7/3/14</strain>
    </source>
</reference>
<dbReference type="STRING" id="1108050.A0A0B7FHT3"/>
<proteinExistence type="predicted"/>
<evidence type="ECO:0000259" key="3">
    <source>
        <dbReference type="PROSITE" id="PS50039"/>
    </source>
</evidence>
<gene>
    <name evidence="4" type="ORF">RSOLAG1IB_01739</name>
</gene>
<dbReference type="SUPFAM" id="SSF46785">
    <property type="entry name" value="Winged helix' DNA-binding domain"/>
    <property type="match status" value="1"/>
</dbReference>
<dbReference type="OrthoDB" id="5954824at2759"/>